<accession>N1PXK6</accession>
<dbReference type="HOGENOM" id="CLU_2049645_0_0_1"/>
<dbReference type="AlphaFoldDB" id="N1PXK6"/>
<keyword evidence="1" id="KW-0472">Membrane</keyword>
<keyword evidence="1" id="KW-0812">Transmembrane</keyword>
<organism evidence="2 3">
    <name type="scientific">Dothistroma septosporum (strain NZE10 / CBS 128990)</name>
    <name type="common">Red band needle blight fungus</name>
    <name type="synonym">Mycosphaerella pini</name>
    <dbReference type="NCBI Taxonomy" id="675120"/>
    <lineage>
        <taxon>Eukaryota</taxon>
        <taxon>Fungi</taxon>
        <taxon>Dikarya</taxon>
        <taxon>Ascomycota</taxon>
        <taxon>Pezizomycotina</taxon>
        <taxon>Dothideomycetes</taxon>
        <taxon>Dothideomycetidae</taxon>
        <taxon>Mycosphaerellales</taxon>
        <taxon>Mycosphaerellaceae</taxon>
        <taxon>Dothistroma</taxon>
    </lineage>
</organism>
<name>N1PXK6_DOTSN</name>
<reference evidence="3" key="1">
    <citation type="journal article" date="2012" name="PLoS Genet.">
        <title>The genomes of the fungal plant pathogens Cladosporium fulvum and Dothistroma septosporum reveal adaptation to different hosts and lifestyles but also signatures of common ancestry.</title>
        <authorList>
            <person name="de Wit P.J.G.M."/>
            <person name="van der Burgt A."/>
            <person name="Oekmen B."/>
            <person name="Stergiopoulos I."/>
            <person name="Abd-Elsalam K.A."/>
            <person name="Aerts A.L."/>
            <person name="Bahkali A.H."/>
            <person name="Beenen H.G."/>
            <person name="Chettri P."/>
            <person name="Cox M.P."/>
            <person name="Datema E."/>
            <person name="de Vries R.P."/>
            <person name="Dhillon B."/>
            <person name="Ganley A.R."/>
            <person name="Griffiths S.A."/>
            <person name="Guo Y."/>
            <person name="Hamelin R.C."/>
            <person name="Henrissat B."/>
            <person name="Kabir M.S."/>
            <person name="Jashni M.K."/>
            <person name="Kema G."/>
            <person name="Klaubauf S."/>
            <person name="Lapidus A."/>
            <person name="Levasseur A."/>
            <person name="Lindquist E."/>
            <person name="Mehrabi R."/>
            <person name="Ohm R.A."/>
            <person name="Owen T.J."/>
            <person name="Salamov A."/>
            <person name="Schwelm A."/>
            <person name="Schijlen E."/>
            <person name="Sun H."/>
            <person name="van den Burg H.A."/>
            <person name="van Ham R.C.H.J."/>
            <person name="Zhang S."/>
            <person name="Goodwin S.B."/>
            <person name="Grigoriev I.V."/>
            <person name="Collemare J."/>
            <person name="Bradshaw R.E."/>
        </authorList>
    </citation>
    <scope>NUCLEOTIDE SEQUENCE [LARGE SCALE GENOMIC DNA]</scope>
    <source>
        <strain evidence="3">NZE10 / CBS 128990</strain>
    </source>
</reference>
<feature type="transmembrane region" description="Helical" evidence="1">
    <location>
        <begin position="51"/>
        <end position="74"/>
    </location>
</feature>
<evidence type="ECO:0000256" key="1">
    <source>
        <dbReference type="SAM" id="Phobius"/>
    </source>
</evidence>
<dbReference type="Proteomes" id="UP000016933">
    <property type="component" value="Unassembled WGS sequence"/>
</dbReference>
<protein>
    <submittedName>
        <fullName evidence="2">Uncharacterized protein</fullName>
    </submittedName>
</protein>
<keyword evidence="1" id="KW-1133">Transmembrane helix</keyword>
<reference evidence="2 3" key="2">
    <citation type="journal article" date="2012" name="PLoS Pathog.">
        <title>Diverse lifestyles and strategies of plant pathogenesis encoded in the genomes of eighteen Dothideomycetes fungi.</title>
        <authorList>
            <person name="Ohm R.A."/>
            <person name="Feau N."/>
            <person name="Henrissat B."/>
            <person name="Schoch C.L."/>
            <person name="Horwitz B.A."/>
            <person name="Barry K.W."/>
            <person name="Condon B.J."/>
            <person name="Copeland A.C."/>
            <person name="Dhillon B."/>
            <person name="Glaser F."/>
            <person name="Hesse C.N."/>
            <person name="Kosti I."/>
            <person name="LaButti K."/>
            <person name="Lindquist E.A."/>
            <person name="Lucas S."/>
            <person name="Salamov A.A."/>
            <person name="Bradshaw R.E."/>
            <person name="Ciuffetti L."/>
            <person name="Hamelin R.C."/>
            <person name="Kema G.H.J."/>
            <person name="Lawrence C."/>
            <person name="Scott J.A."/>
            <person name="Spatafora J.W."/>
            <person name="Turgeon B.G."/>
            <person name="de Wit P.J.G.M."/>
            <person name="Zhong S."/>
            <person name="Goodwin S.B."/>
            <person name="Grigoriev I.V."/>
        </authorList>
    </citation>
    <scope>NUCLEOTIDE SEQUENCE [LARGE SCALE GENOMIC DNA]</scope>
    <source>
        <strain evidence="3">NZE10 / CBS 128990</strain>
    </source>
</reference>
<feature type="transmembrane region" description="Helical" evidence="1">
    <location>
        <begin position="12"/>
        <end position="45"/>
    </location>
</feature>
<gene>
    <name evidence="2" type="ORF">DOTSEDRAFT_21480</name>
</gene>
<evidence type="ECO:0000313" key="2">
    <source>
        <dbReference type="EMBL" id="EME47723.1"/>
    </source>
</evidence>
<dbReference type="EMBL" id="KB446536">
    <property type="protein sequence ID" value="EME47723.1"/>
    <property type="molecule type" value="Genomic_DNA"/>
</dbReference>
<evidence type="ECO:0000313" key="3">
    <source>
        <dbReference type="Proteomes" id="UP000016933"/>
    </source>
</evidence>
<sequence>MSHHVRNARTVVDAPIFIIIVIFIFIFIFIIIIIFFFFFIIFFIIFMFRFIFFIFIFIIITIMARTDVPLVVTARSIDARRSRPTALHRSSIILNHRHPRWSPGRDIHGAHHATSLHGNQ</sequence>
<keyword evidence="3" id="KW-1185">Reference proteome</keyword>
<proteinExistence type="predicted"/>